<sequence>MRRRLKDYNKKKYSNPFFKKKENASFGRGQAFYYGAKNRKVIGFWKKIILFFVFLIFVCLIFGAVYFIFCYPYFSIKNIEINGLEKINKAEIESALKSQLSQKKLFIFNQENIFVFDVKKFEEEINSKYNLVSLNVNKELPDFLKIEVGEKHPALVWKTGEKFYEVDESGIIIREILADEANQGVPIVYDEKNIELVIKEAALSNIMAEFIVSFKKRIDDRSDIKITHFKALDDLLKAQTSEGWEIYLSGQDSLDQQVEKLLLFLKNKKITVGSNLNYIDLRFEDRVYYK</sequence>
<dbReference type="Proteomes" id="UP000177407">
    <property type="component" value="Unassembled WGS sequence"/>
</dbReference>
<keyword evidence="4 6" id="KW-1133">Transmembrane helix</keyword>
<organism evidence="8 9">
    <name type="scientific">Candidatus Falkowbacteria bacterium RIFOXYA2_FULL_38_12</name>
    <dbReference type="NCBI Taxonomy" id="1797993"/>
    <lineage>
        <taxon>Bacteria</taxon>
        <taxon>Candidatus Falkowiibacteriota</taxon>
    </lineage>
</organism>
<evidence type="ECO:0000256" key="1">
    <source>
        <dbReference type="ARBA" id="ARBA00022475"/>
    </source>
</evidence>
<dbReference type="Pfam" id="PF03799">
    <property type="entry name" value="FtsQ_DivIB_C"/>
    <property type="match status" value="1"/>
</dbReference>
<keyword evidence="2" id="KW-0132">Cell division</keyword>
<evidence type="ECO:0000256" key="5">
    <source>
        <dbReference type="ARBA" id="ARBA00023306"/>
    </source>
</evidence>
<comment type="caution">
    <text evidence="8">The sequence shown here is derived from an EMBL/GenBank/DDBJ whole genome shotgun (WGS) entry which is preliminary data.</text>
</comment>
<dbReference type="GO" id="GO:0051301">
    <property type="term" value="P:cell division"/>
    <property type="evidence" value="ECO:0007669"/>
    <property type="project" value="UniProtKB-KW"/>
</dbReference>
<reference evidence="8 9" key="1">
    <citation type="journal article" date="2016" name="Nat. Commun.">
        <title>Thousands of microbial genomes shed light on interconnected biogeochemical processes in an aquifer system.</title>
        <authorList>
            <person name="Anantharaman K."/>
            <person name="Brown C.T."/>
            <person name="Hug L.A."/>
            <person name="Sharon I."/>
            <person name="Castelle C.J."/>
            <person name="Probst A.J."/>
            <person name="Thomas B.C."/>
            <person name="Singh A."/>
            <person name="Wilkins M.J."/>
            <person name="Karaoz U."/>
            <person name="Brodie E.L."/>
            <person name="Williams K.H."/>
            <person name="Hubbard S.S."/>
            <person name="Banfield J.F."/>
        </authorList>
    </citation>
    <scope>NUCLEOTIDE SEQUENCE [LARGE SCALE GENOMIC DNA]</scope>
</reference>
<dbReference type="PANTHER" id="PTHR37820:SF1">
    <property type="entry name" value="CELL DIVISION PROTEIN FTSQ"/>
    <property type="match status" value="1"/>
</dbReference>
<gene>
    <name evidence="8" type="ORF">A2257_00960</name>
</gene>
<evidence type="ECO:0000256" key="4">
    <source>
        <dbReference type="ARBA" id="ARBA00022989"/>
    </source>
</evidence>
<evidence type="ECO:0000259" key="7">
    <source>
        <dbReference type="Pfam" id="PF03799"/>
    </source>
</evidence>
<feature type="transmembrane region" description="Helical" evidence="6">
    <location>
        <begin position="48"/>
        <end position="69"/>
    </location>
</feature>
<evidence type="ECO:0000313" key="9">
    <source>
        <dbReference type="Proteomes" id="UP000177407"/>
    </source>
</evidence>
<evidence type="ECO:0000313" key="8">
    <source>
        <dbReference type="EMBL" id="OGF21336.1"/>
    </source>
</evidence>
<keyword evidence="5" id="KW-0131">Cell cycle</keyword>
<protein>
    <recommendedName>
        <fullName evidence="7">Cell division protein FtsQ/DivIB C-terminal domain-containing protein</fullName>
    </recommendedName>
</protein>
<dbReference type="InterPro" id="IPR005548">
    <property type="entry name" value="Cell_div_FtsQ/DivIB_C"/>
</dbReference>
<evidence type="ECO:0000256" key="3">
    <source>
        <dbReference type="ARBA" id="ARBA00022692"/>
    </source>
</evidence>
<evidence type="ECO:0000256" key="6">
    <source>
        <dbReference type="SAM" id="Phobius"/>
    </source>
</evidence>
<feature type="domain" description="Cell division protein FtsQ/DivIB C-terminal" evidence="7">
    <location>
        <begin position="156"/>
        <end position="282"/>
    </location>
</feature>
<dbReference type="PANTHER" id="PTHR37820">
    <property type="entry name" value="CELL DIVISION PROTEIN DIVIB"/>
    <property type="match status" value="1"/>
</dbReference>
<keyword evidence="6" id="KW-0472">Membrane</keyword>
<dbReference type="AlphaFoldDB" id="A0A1F5S3X0"/>
<evidence type="ECO:0000256" key="2">
    <source>
        <dbReference type="ARBA" id="ARBA00022618"/>
    </source>
</evidence>
<name>A0A1F5S3X0_9BACT</name>
<keyword evidence="1" id="KW-1003">Cell membrane</keyword>
<dbReference type="GO" id="GO:0005886">
    <property type="term" value="C:plasma membrane"/>
    <property type="evidence" value="ECO:0007669"/>
    <property type="project" value="TreeGrafter"/>
</dbReference>
<proteinExistence type="predicted"/>
<dbReference type="EMBL" id="MFGA01000008">
    <property type="protein sequence ID" value="OGF21336.1"/>
    <property type="molecule type" value="Genomic_DNA"/>
</dbReference>
<dbReference type="Gene3D" id="3.10.20.310">
    <property type="entry name" value="membrane protein fhac"/>
    <property type="match status" value="1"/>
</dbReference>
<accession>A0A1F5S3X0</accession>
<dbReference type="InterPro" id="IPR050487">
    <property type="entry name" value="FtsQ_DivIB"/>
</dbReference>
<keyword evidence="3 6" id="KW-0812">Transmembrane</keyword>